<evidence type="ECO:0000313" key="2">
    <source>
        <dbReference type="Proteomes" id="UP000292052"/>
    </source>
</evidence>
<accession>A0A482VU74</accession>
<comment type="caution">
    <text evidence="1">The sequence shown here is derived from an EMBL/GenBank/DDBJ whole genome shotgun (WGS) entry which is preliminary data.</text>
</comment>
<dbReference type="EMBL" id="QDEB01063571">
    <property type="protein sequence ID" value="RZC36276.1"/>
    <property type="molecule type" value="Genomic_DNA"/>
</dbReference>
<proteinExistence type="predicted"/>
<evidence type="ECO:0000313" key="1">
    <source>
        <dbReference type="EMBL" id="RZC36276.1"/>
    </source>
</evidence>
<gene>
    <name evidence="1" type="ORF">BDFB_008608</name>
</gene>
<name>A0A482VU74_ASBVE</name>
<organism evidence="1 2">
    <name type="scientific">Asbolus verrucosus</name>
    <name type="common">Desert ironclad beetle</name>
    <dbReference type="NCBI Taxonomy" id="1661398"/>
    <lineage>
        <taxon>Eukaryota</taxon>
        <taxon>Metazoa</taxon>
        <taxon>Ecdysozoa</taxon>
        <taxon>Arthropoda</taxon>
        <taxon>Hexapoda</taxon>
        <taxon>Insecta</taxon>
        <taxon>Pterygota</taxon>
        <taxon>Neoptera</taxon>
        <taxon>Endopterygota</taxon>
        <taxon>Coleoptera</taxon>
        <taxon>Polyphaga</taxon>
        <taxon>Cucujiformia</taxon>
        <taxon>Tenebrionidae</taxon>
        <taxon>Pimeliinae</taxon>
        <taxon>Asbolus</taxon>
    </lineage>
</organism>
<protein>
    <submittedName>
        <fullName evidence="1">Uncharacterized protein</fullName>
    </submittedName>
</protein>
<keyword evidence="2" id="KW-1185">Reference proteome</keyword>
<reference evidence="1 2" key="1">
    <citation type="submission" date="2017-03" db="EMBL/GenBank/DDBJ databases">
        <title>Genome of the blue death feigning beetle - Asbolus verrucosus.</title>
        <authorList>
            <person name="Rider S.D."/>
        </authorList>
    </citation>
    <scope>NUCLEOTIDE SEQUENCE [LARGE SCALE GENOMIC DNA]</scope>
    <source>
        <strain evidence="1">Butters</strain>
        <tissue evidence="1">Head and leg muscle</tissue>
    </source>
</reference>
<dbReference type="Proteomes" id="UP000292052">
    <property type="component" value="Unassembled WGS sequence"/>
</dbReference>
<sequence>MNEMIVFCR</sequence>